<name>A0AAV1WTG8_LUPLU</name>
<dbReference type="AlphaFoldDB" id="A0AAV1WTG8"/>
<keyword evidence="2" id="KW-1185">Reference proteome</keyword>
<evidence type="ECO:0000313" key="2">
    <source>
        <dbReference type="Proteomes" id="UP001497480"/>
    </source>
</evidence>
<comment type="caution">
    <text evidence="1">The sequence shown here is derived from an EMBL/GenBank/DDBJ whole genome shotgun (WGS) entry which is preliminary data.</text>
</comment>
<dbReference type="Proteomes" id="UP001497480">
    <property type="component" value="Unassembled WGS sequence"/>
</dbReference>
<protein>
    <recommendedName>
        <fullName evidence="3">Non-specific serine/threonine protein kinase</fullName>
    </recommendedName>
</protein>
<sequence length="53" mass="6009">MKQLHTNNSSMNVFPMQLKTLLYIFLLAVLNLANNSISGKIPDLNLPRLQIAR</sequence>
<dbReference type="EMBL" id="CAXHTB010000009">
    <property type="protein sequence ID" value="CAL0312602.1"/>
    <property type="molecule type" value="Genomic_DNA"/>
</dbReference>
<gene>
    <name evidence="1" type="ORF">LLUT_LOCUS13662</name>
</gene>
<organism evidence="1 2">
    <name type="scientific">Lupinus luteus</name>
    <name type="common">European yellow lupine</name>
    <dbReference type="NCBI Taxonomy" id="3873"/>
    <lineage>
        <taxon>Eukaryota</taxon>
        <taxon>Viridiplantae</taxon>
        <taxon>Streptophyta</taxon>
        <taxon>Embryophyta</taxon>
        <taxon>Tracheophyta</taxon>
        <taxon>Spermatophyta</taxon>
        <taxon>Magnoliopsida</taxon>
        <taxon>eudicotyledons</taxon>
        <taxon>Gunneridae</taxon>
        <taxon>Pentapetalae</taxon>
        <taxon>rosids</taxon>
        <taxon>fabids</taxon>
        <taxon>Fabales</taxon>
        <taxon>Fabaceae</taxon>
        <taxon>Papilionoideae</taxon>
        <taxon>50 kb inversion clade</taxon>
        <taxon>genistoids sensu lato</taxon>
        <taxon>core genistoids</taxon>
        <taxon>Genisteae</taxon>
        <taxon>Lupinus</taxon>
    </lineage>
</organism>
<accession>A0AAV1WTG8</accession>
<proteinExistence type="predicted"/>
<evidence type="ECO:0000313" key="1">
    <source>
        <dbReference type="EMBL" id="CAL0312602.1"/>
    </source>
</evidence>
<evidence type="ECO:0008006" key="3">
    <source>
        <dbReference type="Google" id="ProtNLM"/>
    </source>
</evidence>
<reference evidence="1 2" key="1">
    <citation type="submission" date="2024-03" db="EMBL/GenBank/DDBJ databases">
        <authorList>
            <person name="Martinez-Hernandez J."/>
        </authorList>
    </citation>
    <scope>NUCLEOTIDE SEQUENCE [LARGE SCALE GENOMIC DNA]</scope>
</reference>